<reference evidence="1 2" key="1">
    <citation type="journal article" date="2014" name="Genome Announc.">
        <title>Draft genome sequence of Sclerotinia borealis, a psychrophilic plant pathogenic fungus.</title>
        <authorList>
            <person name="Mardanov A.V."/>
            <person name="Beletsky A.V."/>
            <person name="Kadnikov V.V."/>
            <person name="Ignatov A.N."/>
            <person name="Ravin N.V."/>
        </authorList>
    </citation>
    <scope>NUCLEOTIDE SEQUENCE [LARGE SCALE GENOMIC DNA]</scope>
    <source>
        <strain evidence="2">F-4157</strain>
    </source>
</reference>
<dbReference type="Proteomes" id="UP000019487">
    <property type="component" value="Unassembled WGS sequence"/>
</dbReference>
<organism evidence="1 2">
    <name type="scientific">Sclerotinia borealis (strain F-4128)</name>
    <dbReference type="NCBI Taxonomy" id="1432307"/>
    <lineage>
        <taxon>Eukaryota</taxon>
        <taxon>Fungi</taxon>
        <taxon>Dikarya</taxon>
        <taxon>Ascomycota</taxon>
        <taxon>Pezizomycotina</taxon>
        <taxon>Leotiomycetes</taxon>
        <taxon>Helotiales</taxon>
        <taxon>Sclerotiniaceae</taxon>
        <taxon>Sclerotinia</taxon>
    </lineage>
</organism>
<dbReference type="HOGENOM" id="CLU_1511442_0_0_1"/>
<evidence type="ECO:0000313" key="2">
    <source>
        <dbReference type="Proteomes" id="UP000019487"/>
    </source>
</evidence>
<evidence type="ECO:0000313" key="1">
    <source>
        <dbReference type="EMBL" id="ESZ92071.1"/>
    </source>
</evidence>
<dbReference type="OrthoDB" id="5393606at2759"/>
<name>W9C891_SCLBF</name>
<dbReference type="AlphaFoldDB" id="W9C891"/>
<proteinExistence type="predicted"/>
<gene>
    <name evidence="1" type="ORF">SBOR_7528</name>
</gene>
<dbReference type="EMBL" id="AYSA01000427">
    <property type="protein sequence ID" value="ESZ92071.1"/>
    <property type="molecule type" value="Genomic_DNA"/>
</dbReference>
<keyword evidence="2" id="KW-1185">Reference proteome</keyword>
<accession>W9C891</accession>
<sequence>MASIGLAASITRAGYIIKMFDTQFDPNTDYRPVNLPSLSAYVTQYALVPPTKFLASVRSFISLRCNQSSPRDQSTQEVVKPDNQTEISSTSMAKVYATDNNKVEVYAMQDLEAQEQHIVAPGGAIVVDSQVSQTRHDKAEQEQISQQLYPFAEGVTGHRFFLEESMLYILVPCADQHL</sequence>
<protein>
    <submittedName>
        <fullName evidence="1">Uncharacterized protein</fullName>
    </submittedName>
</protein>
<comment type="caution">
    <text evidence="1">The sequence shown here is derived from an EMBL/GenBank/DDBJ whole genome shotgun (WGS) entry which is preliminary data.</text>
</comment>